<dbReference type="Proteomes" id="UP000038040">
    <property type="component" value="Unplaced"/>
</dbReference>
<reference evidence="1 3" key="2">
    <citation type="submission" date="2018-11" db="EMBL/GenBank/DDBJ databases">
        <authorList>
            <consortium name="Pathogen Informatics"/>
        </authorList>
    </citation>
    <scope>NUCLEOTIDE SEQUENCE [LARGE SCALE GENOMIC DNA]</scope>
</reference>
<dbReference type="WBParaSite" id="DME_0000654101-mRNA-1">
    <property type="protein sequence ID" value="DME_0000654101-mRNA-1"/>
    <property type="gene ID" value="DME_0000654101"/>
</dbReference>
<evidence type="ECO:0000313" key="1">
    <source>
        <dbReference type="EMBL" id="VDN59679.1"/>
    </source>
</evidence>
<name>A0A158Q556_DRAME</name>
<organism evidence="2 4">
    <name type="scientific">Dracunculus medinensis</name>
    <name type="common">Guinea worm</name>
    <dbReference type="NCBI Taxonomy" id="318479"/>
    <lineage>
        <taxon>Eukaryota</taxon>
        <taxon>Metazoa</taxon>
        <taxon>Ecdysozoa</taxon>
        <taxon>Nematoda</taxon>
        <taxon>Chromadorea</taxon>
        <taxon>Rhabditida</taxon>
        <taxon>Spirurina</taxon>
        <taxon>Dracunculoidea</taxon>
        <taxon>Dracunculidae</taxon>
        <taxon>Dracunculus</taxon>
    </lineage>
</organism>
<proteinExistence type="predicted"/>
<keyword evidence="3" id="KW-1185">Reference proteome</keyword>
<evidence type="ECO:0000313" key="2">
    <source>
        <dbReference type="Proteomes" id="UP000038040"/>
    </source>
</evidence>
<sequence length="292" mass="34219">MSPACKSTKQRASKSEKQLAAAYNMGKNEIHKISTKKTVEKRAHIDNEDWTSYELGILFDCLNKYEFDCWPLYLEKNLSSRSLIEIHTKLKELREMAQERRFFRNKTQNKIWSENVEQSPTKSDEKKKWIDALQAIQFEKREISDETMNALAEYLSNEISYRPISTSRKLLKLCDSASSMRKNIGIIDFSIFYRILQNLLLQKRFIEPKSNEAALIVQILEEIEKEIDDDKYENIRRILLGMFRDLELKKLDDYEAYNIRNLNDAVMLHLNPLNLSSDMLASGKFSIFPGPV</sequence>
<dbReference type="EMBL" id="UYYG01001187">
    <property type="protein sequence ID" value="VDN59679.1"/>
    <property type="molecule type" value="Genomic_DNA"/>
</dbReference>
<reference evidence="4" key="1">
    <citation type="submission" date="2016-04" db="UniProtKB">
        <authorList>
            <consortium name="WormBaseParasite"/>
        </authorList>
    </citation>
    <scope>IDENTIFICATION</scope>
</reference>
<dbReference type="STRING" id="318479.A0A158Q556"/>
<accession>A0A158Q556</accession>
<dbReference type="Proteomes" id="UP000274756">
    <property type="component" value="Unassembled WGS sequence"/>
</dbReference>
<evidence type="ECO:0000313" key="4">
    <source>
        <dbReference type="WBParaSite" id="DME_0000654101-mRNA-1"/>
    </source>
</evidence>
<protein>
    <submittedName>
        <fullName evidence="1 4">Uncharacterized protein</fullName>
    </submittedName>
</protein>
<dbReference type="OrthoDB" id="5865419at2759"/>
<dbReference type="AlphaFoldDB" id="A0A158Q556"/>
<evidence type="ECO:0000313" key="3">
    <source>
        <dbReference type="Proteomes" id="UP000274756"/>
    </source>
</evidence>
<gene>
    <name evidence="1" type="ORF">DME_LOCUS9652</name>
</gene>